<keyword evidence="8" id="KW-0418">Kinase</keyword>
<feature type="compositionally biased region" description="Basic and acidic residues" evidence="14">
    <location>
        <begin position="307"/>
        <end position="316"/>
    </location>
</feature>
<dbReference type="FunFam" id="3.30.565.10:FF:000016">
    <property type="entry name" value="Chemotaxis protein CheA, putative"/>
    <property type="match status" value="1"/>
</dbReference>
<evidence type="ECO:0000256" key="6">
    <source>
        <dbReference type="ARBA" id="ARBA00022679"/>
    </source>
</evidence>
<evidence type="ECO:0000259" key="17">
    <source>
        <dbReference type="PROSITE" id="PS50894"/>
    </source>
</evidence>
<feature type="compositionally biased region" description="Low complexity" evidence="14">
    <location>
        <begin position="134"/>
        <end position="154"/>
    </location>
</feature>
<dbReference type="SMART" id="SM00260">
    <property type="entry name" value="CheW"/>
    <property type="match status" value="1"/>
</dbReference>
<evidence type="ECO:0000259" key="15">
    <source>
        <dbReference type="PROSITE" id="PS50109"/>
    </source>
</evidence>
<keyword evidence="6" id="KW-0808">Transferase</keyword>
<dbReference type="SUPFAM" id="SSF47384">
    <property type="entry name" value="Homodimeric domain of signal transducing histidine kinase"/>
    <property type="match status" value="1"/>
</dbReference>
<dbReference type="InterPro" id="IPR003594">
    <property type="entry name" value="HATPase_dom"/>
</dbReference>
<dbReference type="InterPro" id="IPR005467">
    <property type="entry name" value="His_kinase_dom"/>
</dbReference>
<dbReference type="Proteomes" id="UP000598467">
    <property type="component" value="Unassembled WGS sequence"/>
</dbReference>
<feature type="domain" description="HPt" evidence="17">
    <location>
        <begin position="1"/>
        <end position="103"/>
    </location>
</feature>
<evidence type="ECO:0000256" key="3">
    <source>
        <dbReference type="ARBA" id="ARBA00021495"/>
    </source>
</evidence>
<dbReference type="SUPFAM" id="SSF55874">
    <property type="entry name" value="ATPase domain of HSP90 chaperone/DNA topoisomerase II/histidine kinase"/>
    <property type="match status" value="1"/>
</dbReference>
<dbReference type="GO" id="GO:0006935">
    <property type="term" value="P:chemotaxis"/>
    <property type="evidence" value="ECO:0007669"/>
    <property type="project" value="UniProtKB-KW"/>
</dbReference>
<comment type="caution">
    <text evidence="18">The sequence shown here is derived from an EMBL/GenBank/DDBJ whole genome shotgun (WGS) entry which is preliminary data.</text>
</comment>
<dbReference type="InterPro" id="IPR037006">
    <property type="entry name" value="CheA-like_homodim_sf"/>
</dbReference>
<dbReference type="InterPro" id="IPR036097">
    <property type="entry name" value="HisK_dim/P_sf"/>
</dbReference>
<evidence type="ECO:0000313" key="18">
    <source>
        <dbReference type="EMBL" id="MBD1544713.1"/>
    </source>
</evidence>
<feature type="compositionally biased region" description="Low complexity" evidence="14">
    <location>
        <begin position="269"/>
        <end position="304"/>
    </location>
</feature>
<dbReference type="EC" id="2.7.13.3" evidence="2"/>
<protein>
    <recommendedName>
        <fullName evidence="3">Chemotaxis protein CheA</fullName>
        <ecNumber evidence="2">2.7.13.3</ecNumber>
    </recommendedName>
</protein>
<dbReference type="Gene3D" id="2.30.30.40">
    <property type="entry name" value="SH3 Domains"/>
    <property type="match status" value="1"/>
</dbReference>
<dbReference type="CDD" id="cd16916">
    <property type="entry name" value="HATPase_CheA-like"/>
    <property type="match status" value="1"/>
</dbReference>
<dbReference type="RefSeq" id="WP_190289392.1">
    <property type="nucleotide sequence ID" value="NZ_JABFCZ010000001.1"/>
</dbReference>
<dbReference type="SMART" id="SM00073">
    <property type="entry name" value="HPT"/>
    <property type="match status" value="1"/>
</dbReference>
<keyword evidence="10" id="KW-0902">Two-component regulatory system</keyword>
<feature type="modified residue" description="Phosphohistidine" evidence="12">
    <location>
        <position position="46"/>
    </location>
</feature>
<evidence type="ECO:0000256" key="12">
    <source>
        <dbReference type="PROSITE-ProRule" id="PRU00110"/>
    </source>
</evidence>
<dbReference type="EMBL" id="JABFCZ010000001">
    <property type="protein sequence ID" value="MBD1544713.1"/>
    <property type="molecule type" value="Genomic_DNA"/>
</dbReference>
<evidence type="ECO:0000256" key="13">
    <source>
        <dbReference type="SAM" id="Coils"/>
    </source>
</evidence>
<proteinExistence type="predicted"/>
<dbReference type="SMART" id="SM01231">
    <property type="entry name" value="H-kinase_dim"/>
    <property type="match status" value="1"/>
</dbReference>
<feature type="domain" description="CheW-like" evidence="16">
    <location>
        <begin position="561"/>
        <end position="693"/>
    </location>
</feature>
<dbReference type="CDD" id="cd00731">
    <property type="entry name" value="CheA_reg"/>
    <property type="match status" value="1"/>
</dbReference>
<evidence type="ECO:0000256" key="14">
    <source>
        <dbReference type="SAM" id="MobiDB-lite"/>
    </source>
</evidence>
<dbReference type="Pfam" id="PF01584">
    <property type="entry name" value="CheW"/>
    <property type="match status" value="1"/>
</dbReference>
<evidence type="ECO:0000256" key="1">
    <source>
        <dbReference type="ARBA" id="ARBA00000085"/>
    </source>
</evidence>
<keyword evidence="13" id="KW-0175">Coiled coil</keyword>
<dbReference type="InterPro" id="IPR036890">
    <property type="entry name" value="HATPase_C_sf"/>
</dbReference>
<dbReference type="Pfam" id="PF02518">
    <property type="entry name" value="HATPase_c"/>
    <property type="match status" value="1"/>
</dbReference>
<keyword evidence="7" id="KW-0547">Nucleotide-binding</keyword>
<evidence type="ECO:0000256" key="5">
    <source>
        <dbReference type="ARBA" id="ARBA00022553"/>
    </source>
</evidence>
<dbReference type="GO" id="GO:0005737">
    <property type="term" value="C:cytoplasm"/>
    <property type="evidence" value="ECO:0007669"/>
    <property type="project" value="InterPro"/>
</dbReference>
<evidence type="ECO:0000256" key="2">
    <source>
        <dbReference type="ARBA" id="ARBA00012438"/>
    </source>
</evidence>
<organism evidence="18 19">
    <name type="scientific">Roseibium aggregatum</name>
    <dbReference type="NCBI Taxonomy" id="187304"/>
    <lineage>
        <taxon>Bacteria</taxon>
        <taxon>Pseudomonadati</taxon>
        <taxon>Pseudomonadota</taxon>
        <taxon>Alphaproteobacteria</taxon>
        <taxon>Hyphomicrobiales</taxon>
        <taxon>Stappiaceae</taxon>
        <taxon>Roseibium</taxon>
    </lineage>
</organism>
<dbReference type="Gene3D" id="1.20.120.160">
    <property type="entry name" value="HPT domain"/>
    <property type="match status" value="1"/>
</dbReference>
<evidence type="ECO:0000313" key="19">
    <source>
        <dbReference type="Proteomes" id="UP000598467"/>
    </source>
</evidence>
<comment type="catalytic activity">
    <reaction evidence="1">
        <text>ATP + protein L-histidine = ADP + protein N-phospho-L-histidine.</text>
        <dbReference type="EC" id="2.7.13.3"/>
    </reaction>
</comment>
<dbReference type="Pfam" id="PF01627">
    <property type="entry name" value="Hpt"/>
    <property type="match status" value="1"/>
</dbReference>
<dbReference type="AlphaFoldDB" id="A0A926NVS7"/>
<evidence type="ECO:0000256" key="10">
    <source>
        <dbReference type="ARBA" id="ARBA00023012"/>
    </source>
</evidence>
<dbReference type="GO" id="GO:0005524">
    <property type="term" value="F:ATP binding"/>
    <property type="evidence" value="ECO:0007669"/>
    <property type="project" value="UniProtKB-KW"/>
</dbReference>
<evidence type="ECO:0000259" key="16">
    <source>
        <dbReference type="PROSITE" id="PS50851"/>
    </source>
</evidence>
<dbReference type="Gene3D" id="3.30.565.10">
    <property type="entry name" value="Histidine kinase-like ATPase, C-terminal domain"/>
    <property type="match status" value="1"/>
</dbReference>
<dbReference type="SUPFAM" id="SSF47226">
    <property type="entry name" value="Histidine-containing phosphotransfer domain, HPT domain"/>
    <property type="match status" value="1"/>
</dbReference>
<comment type="function">
    <text evidence="11">Involved in the transmission of sensory signals from the chemoreceptors to the flagellar motors. CheA is autophosphorylated; it can transfer its phosphate group to either CheB or CheY.</text>
</comment>
<dbReference type="InterPro" id="IPR008207">
    <property type="entry name" value="Sig_transdc_His_kin_Hpt_dom"/>
</dbReference>
<feature type="coiled-coil region" evidence="13">
    <location>
        <begin position="11"/>
        <end position="38"/>
    </location>
</feature>
<name>A0A926NVS7_9HYPH</name>
<reference evidence="18" key="1">
    <citation type="submission" date="2020-05" db="EMBL/GenBank/DDBJ databases">
        <title>Identification of trans-AT polyketide cluster in two marine bacteria, producers of a novel glutaramide-containing polyketide sesbanimide D and analogs.</title>
        <authorList>
            <person name="Kacar D."/>
            <person name="Rodriguez P."/>
            <person name="Canedo L."/>
            <person name="Gonzalez E."/>
            <person name="Galan B."/>
            <person name="De La Calle F."/>
            <person name="Garcia J.L."/>
        </authorList>
    </citation>
    <scope>NUCLEOTIDE SEQUENCE</scope>
    <source>
        <strain evidence="18">PHM038</strain>
    </source>
</reference>
<evidence type="ECO:0000256" key="7">
    <source>
        <dbReference type="ARBA" id="ARBA00022741"/>
    </source>
</evidence>
<dbReference type="Gene3D" id="1.10.287.560">
    <property type="entry name" value="Histidine kinase CheA-like, homodimeric domain"/>
    <property type="match status" value="1"/>
</dbReference>
<dbReference type="PROSITE" id="PS50109">
    <property type="entry name" value="HIS_KIN"/>
    <property type="match status" value="1"/>
</dbReference>
<evidence type="ECO:0000256" key="4">
    <source>
        <dbReference type="ARBA" id="ARBA00022500"/>
    </source>
</evidence>
<dbReference type="SUPFAM" id="SSF50341">
    <property type="entry name" value="CheW-like"/>
    <property type="match status" value="1"/>
</dbReference>
<evidence type="ECO:0000256" key="9">
    <source>
        <dbReference type="ARBA" id="ARBA00022840"/>
    </source>
</evidence>
<dbReference type="SMART" id="SM00387">
    <property type="entry name" value="HATPase_c"/>
    <property type="match status" value="1"/>
</dbReference>
<dbReference type="InterPro" id="IPR002545">
    <property type="entry name" value="CheW-lke_dom"/>
</dbReference>
<evidence type="ECO:0000256" key="8">
    <source>
        <dbReference type="ARBA" id="ARBA00022777"/>
    </source>
</evidence>
<dbReference type="CDD" id="cd00088">
    <property type="entry name" value="HPT"/>
    <property type="match status" value="1"/>
</dbReference>
<dbReference type="InterPro" id="IPR004358">
    <property type="entry name" value="Sig_transdc_His_kin-like_C"/>
</dbReference>
<dbReference type="InterPro" id="IPR051315">
    <property type="entry name" value="Bact_Chemotaxis_CheA"/>
</dbReference>
<dbReference type="Pfam" id="PF02895">
    <property type="entry name" value="H-kinase_dim"/>
    <property type="match status" value="1"/>
</dbReference>
<keyword evidence="5 12" id="KW-0597">Phosphoprotein</keyword>
<dbReference type="PRINTS" id="PR00344">
    <property type="entry name" value="BCTRLSENSOR"/>
</dbReference>
<dbReference type="GO" id="GO:0000155">
    <property type="term" value="F:phosphorelay sensor kinase activity"/>
    <property type="evidence" value="ECO:0007669"/>
    <property type="project" value="InterPro"/>
</dbReference>
<feature type="region of interest" description="Disordered" evidence="14">
    <location>
        <begin position="246"/>
        <end position="316"/>
    </location>
</feature>
<dbReference type="PROSITE" id="PS50851">
    <property type="entry name" value="CHEW"/>
    <property type="match status" value="1"/>
</dbReference>
<sequence>MTMPDPVEVFRTEAAELLEQIEQGLLDLEHQLDDASLIDAVFRGLHTLKGSGAMFGFDALASFTHHCETAFDRVRKGMAPATPELVHAVLAARDHMRSLVEQPDQEDDETGQRLLTQLQQAVADGGGAPEETAESAPEANSGAPAEAETVSAAPAAEPVTWRIRMTLPENAMANGTNPLALLDELRDLGDCEISVDTGNVPPLYRIEPSELHLSWNVRLTTDKPRDDIEDVFIFVMDDMELSIEQEEPGGAPAQATPAEPQSADPEPIAAAEPAAVAEPAPQASAQSPAQAPAEASAPAVNAPVQETRQKRAAENVRVPAERLDELMDRVGELVIAKSRLSQIAGNSIDVQLRSVSEDVERLASELRDTMMVLRMVPVATLFGRFRRLIHDLGRETSKQIELVTEGEATEVDKTVIERLADPLVHLVRNSVDHGLELPGDRAAAGKGEAGRVTLSARQSGGEVIISIKDDGRGIDRDRVRAKAEASGLVSPGQQLTDQEVMQLIFAPGFSTANAITNLSGRGVGMDVVKKTVEALRGTIDIESTLGKGSEISLRIPLTLAIIDGLLVRVGSGRYVIPLSAVEECLELSSEDDVRSEGRSFISLRNSLVPFLRLRELLSTGTEPDPYQKIVVVSTGVERVGLVVDQIIGDHQTVIKSMSKLHNDVATFSGATILGDGSVALILDVGHLVAAGQQQEAQLRKAG</sequence>
<gene>
    <name evidence="18" type="ORF">HK439_00425</name>
</gene>
<dbReference type="PANTHER" id="PTHR43395:SF10">
    <property type="entry name" value="CHEMOTAXIS PROTEIN CHEA"/>
    <property type="match status" value="1"/>
</dbReference>
<accession>A0A926NVS7</accession>
<dbReference type="InterPro" id="IPR004105">
    <property type="entry name" value="CheA-like_dim"/>
</dbReference>
<dbReference type="InterPro" id="IPR036641">
    <property type="entry name" value="HPT_dom_sf"/>
</dbReference>
<dbReference type="PANTHER" id="PTHR43395">
    <property type="entry name" value="SENSOR HISTIDINE KINASE CHEA"/>
    <property type="match status" value="1"/>
</dbReference>
<evidence type="ECO:0000256" key="11">
    <source>
        <dbReference type="ARBA" id="ARBA00035100"/>
    </source>
</evidence>
<dbReference type="PROSITE" id="PS50894">
    <property type="entry name" value="HPT"/>
    <property type="match status" value="1"/>
</dbReference>
<feature type="region of interest" description="Disordered" evidence="14">
    <location>
        <begin position="121"/>
        <end position="154"/>
    </location>
</feature>
<feature type="domain" description="Histidine kinase" evidence="15">
    <location>
        <begin position="311"/>
        <end position="559"/>
    </location>
</feature>
<dbReference type="InterPro" id="IPR036061">
    <property type="entry name" value="CheW-like_dom_sf"/>
</dbReference>
<keyword evidence="9" id="KW-0067">ATP-binding</keyword>
<keyword evidence="4" id="KW-0145">Chemotaxis</keyword>